<feature type="non-terminal residue" evidence="1">
    <location>
        <position position="1"/>
    </location>
</feature>
<gene>
    <name evidence="1" type="ORF">P7K49_024719</name>
</gene>
<sequence>KRRAWAGPPRGQGGGCSTMLPMAPCDAEVLVTSAAGWSGEFVPGGWEPHAL</sequence>
<keyword evidence="2" id="KW-1185">Reference proteome</keyword>
<organism evidence="1 2">
    <name type="scientific">Saguinus oedipus</name>
    <name type="common">Cotton-top tamarin</name>
    <name type="synonym">Oedipomidas oedipus</name>
    <dbReference type="NCBI Taxonomy" id="9490"/>
    <lineage>
        <taxon>Eukaryota</taxon>
        <taxon>Metazoa</taxon>
        <taxon>Chordata</taxon>
        <taxon>Craniata</taxon>
        <taxon>Vertebrata</taxon>
        <taxon>Euteleostomi</taxon>
        <taxon>Mammalia</taxon>
        <taxon>Eutheria</taxon>
        <taxon>Euarchontoglires</taxon>
        <taxon>Primates</taxon>
        <taxon>Haplorrhini</taxon>
        <taxon>Platyrrhini</taxon>
        <taxon>Cebidae</taxon>
        <taxon>Callitrichinae</taxon>
        <taxon>Saguinus</taxon>
    </lineage>
</organism>
<dbReference type="Proteomes" id="UP001266305">
    <property type="component" value="Unassembled WGS sequence"/>
</dbReference>
<evidence type="ECO:0000313" key="1">
    <source>
        <dbReference type="EMBL" id="KAK2099268.1"/>
    </source>
</evidence>
<reference evidence="1 2" key="1">
    <citation type="submission" date="2023-05" db="EMBL/GenBank/DDBJ databases">
        <title>B98-5 Cell Line De Novo Hybrid Assembly: An Optical Mapping Approach.</title>
        <authorList>
            <person name="Kananen K."/>
            <person name="Auerbach J.A."/>
            <person name="Kautto E."/>
            <person name="Blachly J.S."/>
        </authorList>
    </citation>
    <scope>NUCLEOTIDE SEQUENCE [LARGE SCALE GENOMIC DNA]</scope>
    <source>
        <strain evidence="1">B95-8</strain>
        <tissue evidence="1">Cell line</tissue>
    </source>
</reference>
<proteinExistence type="predicted"/>
<name>A0ABQ9UQD0_SAGOE</name>
<protein>
    <submittedName>
        <fullName evidence="1">Uncharacterized protein</fullName>
    </submittedName>
</protein>
<dbReference type="EMBL" id="JASSZA010000011">
    <property type="protein sequence ID" value="KAK2099268.1"/>
    <property type="molecule type" value="Genomic_DNA"/>
</dbReference>
<comment type="caution">
    <text evidence="1">The sequence shown here is derived from an EMBL/GenBank/DDBJ whole genome shotgun (WGS) entry which is preliminary data.</text>
</comment>
<accession>A0ABQ9UQD0</accession>
<evidence type="ECO:0000313" key="2">
    <source>
        <dbReference type="Proteomes" id="UP001266305"/>
    </source>
</evidence>